<evidence type="ECO:0000313" key="6">
    <source>
        <dbReference type="EMBL" id="NEB13992.1"/>
    </source>
</evidence>
<gene>
    <name evidence="6" type="ORF">G3I32_35060</name>
</gene>
<dbReference type="EMBL" id="JAAGMA010000936">
    <property type="protein sequence ID" value="NEB13992.1"/>
    <property type="molecule type" value="Genomic_DNA"/>
</dbReference>
<dbReference type="InterPro" id="IPR015421">
    <property type="entry name" value="PyrdxlP-dep_Trfase_major"/>
</dbReference>
<accession>A0A7K3PVI4</accession>
<evidence type="ECO:0000256" key="5">
    <source>
        <dbReference type="ARBA" id="ARBA00038398"/>
    </source>
</evidence>
<name>A0A7K3PVI4_9ACTN</name>
<keyword evidence="2" id="KW-0032">Aminotransferase</keyword>
<dbReference type="GO" id="GO:0000271">
    <property type="term" value="P:polysaccharide biosynthetic process"/>
    <property type="evidence" value="ECO:0007669"/>
    <property type="project" value="TreeGrafter"/>
</dbReference>
<sequence>MSPALHARLNVVLVDVEPDTGAWCPAALEAAITPLTRCVTVTHYLGHPAAMEEVTRICRERDPHLIEDISHSYLSTPNGRRVGTFGDICVGSMQDRKSWPAGECLFSAVRPQWRERALPAGHYRGRALLLEDPELAAFGETELGLRMRMHPPAAVVGLANAEGLVERLSARRALPERLSLGLQGPSGVRAPGCGLASAWVDGS</sequence>
<evidence type="ECO:0000313" key="7">
    <source>
        <dbReference type="Proteomes" id="UP000470446"/>
    </source>
</evidence>
<evidence type="ECO:0000256" key="4">
    <source>
        <dbReference type="ARBA" id="ARBA00022898"/>
    </source>
</evidence>
<keyword evidence="3" id="KW-0808">Transferase</keyword>
<dbReference type="GO" id="GO:0008483">
    <property type="term" value="F:transaminase activity"/>
    <property type="evidence" value="ECO:0007669"/>
    <property type="project" value="UniProtKB-KW"/>
</dbReference>
<proteinExistence type="inferred from homology"/>
<dbReference type="PANTHER" id="PTHR30244:SF34">
    <property type="entry name" value="DTDP-4-AMINO-4,6-DIDEOXYGALACTOSE TRANSAMINASE"/>
    <property type="match status" value="1"/>
</dbReference>
<keyword evidence="4" id="KW-0663">Pyridoxal phosphate</keyword>
<dbReference type="RefSeq" id="WP_164249964.1">
    <property type="nucleotide sequence ID" value="NZ_JAAGMA010000936.1"/>
</dbReference>
<dbReference type="InterPro" id="IPR015424">
    <property type="entry name" value="PyrdxlP-dep_Trfase"/>
</dbReference>
<protein>
    <submittedName>
        <fullName evidence="6">Uncharacterized protein</fullName>
    </submittedName>
</protein>
<organism evidence="6 7">
    <name type="scientific">Streptomyces coelicoflavus</name>
    <dbReference type="NCBI Taxonomy" id="285562"/>
    <lineage>
        <taxon>Bacteria</taxon>
        <taxon>Bacillati</taxon>
        <taxon>Actinomycetota</taxon>
        <taxon>Actinomycetes</taxon>
        <taxon>Kitasatosporales</taxon>
        <taxon>Streptomycetaceae</taxon>
        <taxon>Streptomyces</taxon>
    </lineage>
</organism>
<comment type="similarity">
    <text evidence="5">Belongs to the DegT/DnrJ/EryC1 family. L-glutamine:2-deoxy-scyllo-inosose/scyllo-inosose aminotransferase subfamily.</text>
</comment>
<evidence type="ECO:0000256" key="2">
    <source>
        <dbReference type="ARBA" id="ARBA00022576"/>
    </source>
</evidence>
<dbReference type="AlphaFoldDB" id="A0A7K3PVI4"/>
<evidence type="ECO:0000256" key="3">
    <source>
        <dbReference type="ARBA" id="ARBA00022679"/>
    </source>
</evidence>
<dbReference type="InterPro" id="IPR000653">
    <property type="entry name" value="DegT/StrS_aminotransferase"/>
</dbReference>
<dbReference type="Gene3D" id="3.40.640.10">
    <property type="entry name" value="Type I PLP-dependent aspartate aminotransferase-like (Major domain)"/>
    <property type="match status" value="1"/>
</dbReference>
<comment type="cofactor">
    <cofactor evidence="1">
        <name>pyridoxal 5'-phosphate</name>
        <dbReference type="ChEBI" id="CHEBI:597326"/>
    </cofactor>
</comment>
<dbReference type="GO" id="GO:0030170">
    <property type="term" value="F:pyridoxal phosphate binding"/>
    <property type="evidence" value="ECO:0007669"/>
    <property type="project" value="TreeGrafter"/>
</dbReference>
<reference evidence="6 7" key="1">
    <citation type="submission" date="2020-01" db="EMBL/GenBank/DDBJ databases">
        <title>Insect and environment-associated Actinomycetes.</title>
        <authorList>
            <person name="Currrie C."/>
            <person name="Chevrette M."/>
            <person name="Carlson C."/>
            <person name="Stubbendieck R."/>
            <person name="Wendt-Pienkowski E."/>
        </authorList>
    </citation>
    <scope>NUCLEOTIDE SEQUENCE [LARGE SCALE GENOMIC DNA]</scope>
    <source>
        <strain evidence="6 7">SID14163</strain>
    </source>
</reference>
<evidence type="ECO:0000256" key="1">
    <source>
        <dbReference type="ARBA" id="ARBA00001933"/>
    </source>
</evidence>
<dbReference type="Proteomes" id="UP000470446">
    <property type="component" value="Unassembled WGS sequence"/>
</dbReference>
<dbReference type="SUPFAM" id="SSF53383">
    <property type="entry name" value="PLP-dependent transferases"/>
    <property type="match status" value="1"/>
</dbReference>
<dbReference type="Pfam" id="PF01041">
    <property type="entry name" value="DegT_DnrJ_EryC1"/>
    <property type="match status" value="1"/>
</dbReference>
<dbReference type="PANTHER" id="PTHR30244">
    <property type="entry name" value="TRANSAMINASE"/>
    <property type="match status" value="1"/>
</dbReference>
<comment type="caution">
    <text evidence="6">The sequence shown here is derived from an EMBL/GenBank/DDBJ whole genome shotgun (WGS) entry which is preliminary data.</text>
</comment>